<evidence type="ECO:0000313" key="2">
    <source>
        <dbReference type="EMBL" id="EZG55352.1"/>
    </source>
</evidence>
<reference evidence="2" key="1">
    <citation type="submission" date="2013-12" db="EMBL/GenBank/DDBJ databases">
        <authorList>
            <person name="Omoto C.K."/>
            <person name="Sibley D."/>
            <person name="Venepally P."/>
            <person name="Hadjithomas M."/>
            <person name="Karamycheva S."/>
            <person name="Brunk B."/>
            <person name="Roos D."/>
            <person name="Caler E."/>
            <person name="Lorenzi H."/>
        </authorList>
    </citation>
    <scope>NUCLEOTIDE SEQUENCE</scope>
</reference>
<dbReference type="Proteomes" id="UP000019763">
    <property type="component" value="Unassembled WGS sequence"/>
</dbReference>
<evidence type="ECO:0000313" key="3">
    <source>
        <dbReference type="Proteomes" id="UP000019763"/>
    </source>
</evidence>
<dbReference type="RefSeq" id="XP_011131618.1">
    <property type="nucleotide sequence ID" value="XM_011133316.1"/>
</dbReference>
<gene>
    <name evidence="2" type="ORF">GNI_114230</name>
</gene>
<keyword evidence="3" id="KW-1185">Reference proteome</keyword>
<accession>A0A023B3H7</accession>
<organism evidence="2 3">
    <name type="scientific">Gregarina niphandrodes</name>
    <name type="common">Septate eugregarine</name>
    <dbReference type="NCBI Taxonomy" id="110365"/>
    <lineage>
        <taxon>Eukaryota</taxon>
        <taxon>Sar</taxon>
        <taxon>Alveolata</taxon>
        <taxon>Apicomplexa</taxon>
        <taxon>Conoidasida</taxon>
        <taxon>Gregarinasina</taxon>
        <taxon>Eugregarinorida</taxon>
        <taxon>Gregarinidae</taxon>
        <taxon>Gregarina</taxon>
    </lineage>
</organism>
<name>A0A023B3H7_GRENI</name>
<dbReference type="EMBL" id="AFNH02000852">
    <property type="protein sequence ID" value="EZG55352.1"/>
    <property type="molecule type" value="Genomic_DNA"/>
</dbReference>
<protein>
    <submittedName>
        <fullName evidence="2">Uncharacterized protein</fullName>
    </submittedName>
</protein>
<dbReference type="GeneID" id="22914039"/>
<comment type="caution">
    <text evidence="2">The sequence shown here is derived from an EMBL/GenBank/DDBJ whole genome shotgun (WGS) entry which is preliminary data.</text>
</comment>
<sequence>MEEENGRLRQQLLSKGSLNLLRQSLETALKSLERLTGRRVGRYGADVVDDHTLVDYITQLSAAIMHAASELERRPQNTGSRRIMENAGSLSQKGSRSSNQITSQENRHPTPASVELGSDDARSRRSAASCGPGFHPIGLSATGLSAKGFENRPRSITRAVLCGTGMLKLMPKNQAPITADASTRADS</sequence>
<dbReference type="AlphaFoldDB" id="A0A023B3H7"/>
<feature type="region of interest" description="Disordered" evidence="1">
    <location>
        <begin position="71"/>
        <end position="131"/>
    </location>
</feature>
<feature type="compositionally biased region" description="Polar residues" evidence="1">
    <location>
        <begin position="88"/>
        <end position="104"/>
    </location>
</feature>
<dbReference type="VEuPathDB" id="CryptoDB:GNI_114230"/>
<proteinExistence type="predicted"/>
<evidence type="ECO:0000256" key="1">
    <source>
        <dbReference type="SAM" id="MobiDB-lite"/>
    </source>
</evidence>